<organism evidence="1">
    <name type="scientific">Ovis aries</name>
    <name type="common">Sheep</name>
    <dbReference type="NCBI Taxonomy" id="9940"/>
    <lineage>
        <taxon>Eukaryota</taxon>
        <taxon>Metazoa</taxon>
        <taxon>Chordata</taxon>
        <taxon>Craniata</taxon>
        <taxon>Vertebrata</taxon>
        <taxon>Euteleostomi</taxon>
        <taxon>Mammalia</taxon>
        <taxon>Eutheria</taxon>
        <taxon>Laurasiatheria</taxon>
        <taxon>Artiodactyla</taxon>
        <taxon>Ruminantia</taxon>
        <taxon>Pecora</taxon>
        <taxon>Bovidae</taxon>
        <taxon>Caprinae</taxon>
        <taxon>Ovis</taxon>
    </lineage>
</organism>
<reference evidence="1" key="2">
    <citation type="submission" date="2025-08" db="UniProtKB">
        <authorList>
            <consortium name="Ensembl"/>
        </authorList>
    </citation>
    <scope>IDENTIFICATION</scope>
</reference>
<dbReference type="Ensembl" id="ENSOART00020058083.1">
    <property type="protein sequence ID" value="ENSOARP00020057893.1"/>
    <property type="gene ID" value="ENSOARG00020009941.2"/>
</dbReference>
<sequence length="432" mass="47124">MQVTRGPGSPRQGVQAALLPFLVLTSCAWGSLPDCRAQRGGHQLPAGSERPSSGETLEAPCPLLVFAGNWLFGALAGWTPEQSSCRGTGVCLEGFRERCRRKFSALVLQRSYHRACLLLLGLEGGRPEGPLQTLRLGLGTQQRQSPHLPGGRGFGASSVSPWGGGAAAVARSCGPSPAAALPASLGQQRQEGTQGGRRCACGWDGAASGRASAARWVWSPRREWQVGDPARQARRDHAQPAPWQSEDGSYTGFIKVHLKLRRPVTVPAGIRPQSIYDAIKDVDPAAATDKRTSFYLPLDAVKQLHISSSTTVSEVIQGLLKKFMVVDNPQKFALFKRIHKDGQVLFQKLSIADCPLYLRLLAGPDTDILSFVLKENETGEVEWDAFSIPELQNFLTILEKEEQDKVQQVQKKYSKFRQKLEEALRKSQGKPA</sequence>
<protein>
    <submittedName>
        <fullName evidence="1">Ras association domain family member 5</fullName>
    </submittedName>
</protein>
<gene>
    <name evidence="1" type="primary">RASSF5</name>
</gene>
<accession>A0AC11EI72</accession>
<evidence type="ECO:0000313" key="1">
    <source>
        <dbReference type="Ensembl" id="ENSOARP00020057893.1"/>
    </source>
</evidence>
<reference evidence="1" key="1">
    <citation type="submission" date="2020-11" db="EMBL/GenBank/DDBJ databases">
        <authorList>
            <person name="Davenport K.M."/>
            <person name="Bickhart D.M."/>
            <person name="Smith T.P.L."/>
            <person name="Murdoch B.M."/>
            <person name="Rosen B.D."/>
        </authorList>
    </citation>
    <scope>NUCLEOTIDE SEQUENCE [LARGE SCALE GENOMIC DNA]</scope>
    <source>
        <strain evidence="1">OAR_USU_Benz2616</strain>
    </source>
</reference>
<proteinExistence type="predicted"/>
<reference evidence="1" key="3">
    <citation type="submission" date="2025-09" db="UniProtKB">
        <authorList>
            <consortium name="Ensembl"/>
        </authorList>
    </citation>
    <scope>IDENTIFICATION</scope>
</reference>
<name>A0AC11EI72_SHEEP</name>